<organism evidence="1">
    <name type="scientific">Nymphaea colorata</name>
    <name type="common">pocket water lily</name>
    <dbReference type="NCBI Taxonomy" id="210225"/>
    <lineage>
        <taxon>Eukaryota</taxon>
        <taxon>Viridiplantae</taxon>
        <taxon>Streptophyta</taxon>
        <taxon>Embryophyta</taxon>
        <taxon>Tracheophyta</taxon>
        <taxon>Spermatophyta</taxon>
        <taxon>Magnoliopsida</taxon>
        <taxon>Nymphaeales</taxon>
        <taxon>Nymphaeaceae</taxon>
        <taxon>Nymphaea</taxon>
    </lineage>
</organism>
<dbReference type="EMBL" id="LR721790">
    <property type="protein sequence ID" value="VVW82684.1"/>
    <property type="molecule type" value="Genomic_DNA"/>
</dbReference>
<evidence type="ECO:0000313" key="1">
    <source>
        <dbReference type="EMBL" id="VVW82684.1"/>
    </source>
</evidence>
<sequence length="154" mass="17211">MTFAIANVVIGSSSHPKERLLLTLQMARAAFVYLLGQGSLPMILLKKLKILLYLLSCFAGSVTQDLWGPDEQNWITSYGFVGNDSALVHGLLKSALVGDSRTECNQFDNDQVTLLLQSEPRNQLHMMQNGSYSIVDQRFLYEKYESGFEEGKGE</sequence>
<accession>A0A5K1HBS1</accession>
<protein>
    <submittedName>
        <fullName evidence="1">Uncharacterized protein</fullName>
    </submittedName>
</protein>
<name>A0A5K1HBS1_9MAGN</name>
<proteinExistence type="predicted"/>
<gene>
    <name evidence="1" type="ORF">NYM_LOCUS28636</name>
</gene>
<dbReference type="AlphaFoldDB" id="A0A5K1HBS1"/>
<reference evidence="1" key="1">
    <citation type="submission" date="2019-09" db="EMBL/GenBank/DDBJ databases">
        <authorList>
            <person name="Zhang L."/>
        </authorList>
    </citation>
    <scope>NUCLEOTIDE SEQUENCE</scope>
</reference>